<reference evidence="2 3" key="1">
    <citation type="submission" date="2019-11" db="EMBL/GenBank/DDBJ databases">
        <title>Bacillus lacus genome.</title>
        <authorList>
            <person name="Allen C.J."/>
            <person name="Newman J.D."/>
        </authorList>
    </citation>
    <scope>NUCLEOTIDE SEQUENCE [LARGE SCALE GENOMIC DNA]</scope>
    <source>
        <strain evidence="2 3">KCTC 33946</strain>
    </source>
</reference>
<accession>A0A7X2IZM4</accession>
<dbReference type="InterPro" id="IPR051932">
    <property type="entry name" value="Bact_StressResp_Reg"/>
</dbReference>
<dbReference type="InterPro" id="IPR036513">
    <property type="entry name" value="STAS_dom_sf"/>
</dbReference>
<dbReference type="RefSeq" id="WP_154307895.1">
    <property type="nucleotide sequence ID" value="NZ_WKKI01000020.1"/>
</dbReference>
<dbReference type="CDD" id="cd07041">
    <property type="entry name" value="STAS_RsbR_RsbS_like"/>
    <property type="match status" value="1"/>
</dbReference>
<sequence>MNQTNEQLSQRITELEERIRELETIIEHSSVPIIPSIIPNTVLIPLTGELSPSRFEQIIPRILEGGKIKDVDSAVIDLSAITTKEIENLNIAGHYFRNLIVSLNLLGIQVFFVGFTPALAKELVQTGLPLANELTAFSSFKAALTFLMKKKGLAFSTI</sequence>
<keyword evidence="3" id="KW-1185">Reference proteome</keyword>
<dbReference type="Proteomes" id="UP000448867">
    <property type="component" value="Unassembled WGS sequence"/>
</dbReference>
<name>A0A7X2IZM4_9BACI</name>
<dbReference type="Gene3D" id="3.30.750.24">
    <property type="entry name" value="STAS domain"/>
    <property type="match status" value="1"/>
</dbReference>
<feature type="domain" description="STAS" evidence="1">
    <location>
        <begin position="39"/>
        <end position="147"/>
    </location>
</feature>
<proteinExistence type="predicted"/>
<evidence type="ECO:0000313" key="2">
    <source>
        <dbReference type="EMBL" id="MRX72737.1"/>
    </source>
</evidence>
<evidence type="ECO:0000259" key="1">
    <source>
        <dbReference type="PROSITE" id="PS50801"/>
    </source>
</evidence>
<dbReference type="PANTHER" id="PTHR33745">
    <property type="entry name" value="RSBT ANTAGONIST PROTEIN RSBS-RELATED"/>
    <property type="match status" value="1"/>
</dbReference>
<protein>
    <recommendedName>
        <fullName evidence="1">STAS domain-containing protein</fullName>
    </recommendedName>
</protein>
<comment type="caution">
    <text evidence="2">The sequence shown here is derived from an EMBL/GenBank/DDBJ whole genome shotgun (WGS) entry which is preliminary data.</text>
</comment>
<evidence type="ECO:0000313" key="3">
    <source>
        <dbReference type="Proteomes" id="UP000448867"/>
    </source>
</evidence>
<dbReference type="PROSITE" id="PS50801">
    <property type="entry name" value="STAS"/>
    <property type="match status" value="1"/>
</dbReference>
<dbReference type="SUPFAM" id="SSF52091">
    <property type="entry name" value="SpoIIaa-like"/>
    <property type="match status" value="1"/>
</dbReference>
<organism evidence="2 3">
    <name type="scientific">Metabacillus lacus</name>
    <dbReference type="NCBI Taxonomy" id="1983721"/>
    <lineage>
        <taxon>Bacteria</taxon>
        <taxon>Bacillati</taxon>
        <taxon>Bacillota</taxon>
        <taxon>Bacilli</taxon>
        <taxon>Bacillales</taxon>
        <taxon>Bacillaceae</taxon>
        <taxon>Metabacillus</taxon>
    </lineage>
</organism>
<gene>
    <name evidence="2" type="ORF">GJU40_11310</name>
</gene>
<dbReference type="InterPro" id="IPR002645">
    <property type="entry name" value="STAS_dom"/>
</dbReference>
<dbReference type="AlphaFoldDB" id="A0A7X2IZM4"/>
<dbReference type="EMBL" id="WKKI01000020">
    <property type="protein sequence ID" value="MRX72737.1"/>
    <property type="molecule type" value="Genomic_DNA"/>
</dbReference>
<dbReference type="OrthoDB" id="2456599at2"/>